<evidence type="ECO:0000259" key="4">
    <source>
        <dbReference type="PROSITE" id="PS52004"/>
    </source>
</evidence>
<dbReference type="GO" id="GO:0006633">
    <property type="term" value="P:fatty acid biosynthetic process"/>
    <property type="evidence" value="ECO:0007669"/>
    <property type="project" value="TreeGrafter"/>
</dbReference>
<dbReference type="Gene3D" id="3.40.47.10">
    <property type="match status" value="2"/>
</dbReference>
<name>A0A1E7LVR3_9ACTN</name>
<evidence type="ECO:0000256" key="1">
    <source>
        <dbReference type="ARBA" id="ARBA00008467"/>
    </source>
</evidence>
<dbReference type="GO" id="GO:0004315">
    <property type="term" value="F:3-oxoacyl-[acyl-carrier-protein] synthase activity"/>
    <property type="evidence" value="ECO:0007669"/>
    <property type="project" value="TreeGrafter"/>
</dbReference>
<evidence type="ECO:0000313" key="6">
    <source>
        <dbReference type="Proteomes" id="UP000175971"/>
    </source>
</evidence>
<organism evidence="5 6">
    <name type="scientific">Streptomyces nanshensis</name>
    <dbReference type="NCBI Taxonomy" id="518642"/>
    <lineage>
        <taxon>Bacteria</taxon>
        <taxon>Bacillati</taxon>
        <taxon>Actinomycetota</taxon>
        <taxon>Actinomycetes</taxon>
        <taxon>Kitasatosporales</taxon>
        <taxon>Streptomycetaceae</taxon>
        <taxon>Streptomyces</taxon>
    </lineage>
</organism>
<dbReference type="GO" id="GO:0005829">
    <property type="term" value="C:cytosol"/>
    <property type="evidence" value="ECO:0007669"/>
    <property type="project" value="TreeGrafter"/>
</dbReference>
<dbReference type="Pfam" id="PF02801">
    <property type="entry name" value="Ketoacyl-synt_C"/>
    <property type="match status" value="1"/>
</dbReference>
<evidence type="ECO:0000256" key="3">
    <source>
        <dbReference type="RuleBase" id="RU003694"/>
    </source>
</evidence>
<dbReference type="SUPFAM" id="SSF53901">
    <property type="entry name" value="Thiolase-like"/>
    <property type="match status" value="2"/>
</dbReference>
<dbReference type="InterPro" id="IPR014030">
    <property type="entry name" value="Ketoacyl_synth_N"/>
</dbReference>
<dbReference type="InterPro" id="IPR000794">
    <property type="entry name" value="Beta-ketoacyl_synthase"/>
</dbReference>
<dbReference type="AlphaFoldDB" id="A0A1E7LVR3"/>
<dbReference type="Proteomes" id="UP000175971">
    <property type="component" value="Unassembled WGS sequence"/>
</dbReference>
<dbReference type="RefSeq" id="WP_070201023.1">
    <property type="nucleotide sequence ID" value="NZ_LJGZ01000025.1"/>
</dbReference>
<protein>
    <submittedName>
        <fullName evidence="5">Beta-ketoacyl synthase</fullName>
    </submittedName>
</protein>
<dbReference type="InterPro" id="IPR020841">
    <property type="entry name" value="PKS_Beta-ketoAc_synthase_dom"/>
</dbReference>
<evidence type="ECO:0000313" key="5">
    <source>
        <dbReference type="EMBL" id="OEV20267.1"/>
    </source>
</evidence>
<dbReference type="PANTHER" id="PTHR11712">
    <property type="entry name" value="POLYKETIDE SYNTHASE-RELATED"/>
    <property type="match status" value="1"/>
</dbReference>
<sequence length="435" mass="45719">MDSSRAHPPDPSDPIVLTGIGCVLPGTPDVQTFWSHVSTGTSQVSRLEKPTFAAAGLPVHAAAQLGGFDTAARLPDLLPAHAAKYSRDILATMSAVRDALADAGIERGGIERGGIAPERLSIVQSSSRGPLSWWTETITADPESNPYGGKATAMFRGLAGCPATLSAIDVGAKGLVTTISSACVGGHHAIGLALRELRSGSADVVLAGGHEFPVVPEVARCYLALGDGVLSPESDDPATAVRPYDRDRRGFALGEGAMTLCLERESHARARGARIYARILGHRALNEAHHATSMDLVGDVTASVVAGVLDDAGRKPEEIGYVCGHGTATRYNDIAESRALRRLLPRHDDADLPPHGSNKPIYGHTFGMAGIINVAATSLMLHHQRLAPTANHRTPDPECDYDHVAEGPRDAEFDLAVSLSFAFGSQTSVMALEHA</sequence>
<accession>A0A1E7LVR3</accession>
<keyword evidence="6" id="KW-1185">Reference proteome</keyword>
<keyword evidence="2 3" id="KW-0808">Transferase</keyword>
<gene>
    <name evidence="5" type="ORF">AN221_12380</name>
</gene>
<dbReference type="EMBL" id="LJGZ01000025">
    <property type="protein sequence ID" value="OEV20267.1"/>
    <property type="molecule type" value="Genomic_DNA"/>
</dbReference>
<dbReference type="CDD" id="cd00834">
    <property type="entry name" value="KAS_I_II"/>
    <property type="match status" value="1"/>
</dbReference>
<comment type="caution">
    <text evidence="5">The sequence shown here is derived from an EMBL/GenBank/DDBJ whole genome shotgun (WGS) entry which is preliminary data.</text>
</comment>
<feature type="domain" description="Ketosynthase family 3 (KS3)" evidence="4">
    <location>
        <begin position="12"/>
        <end position="434"/>
    </location>
</feature>
<evidence type="ECO:0000256" key="2">
    <source>
        <dbReference type="ARBA" id="ARBA00022679"/>
    </source>
</evidence>
<reference evidence="5 6" key="1">
    <citation type="journal article" date="2016" name="Front. Microbiol.">
        <title>Comparative Genomics Analysis of Streptomyces Species Reveals Their Adaptation to the Marine Environment and Their Diversity at the Genomic Level.</title>
        <authorList>
            <person name="Tian X."/>
            <person name="Zhang Z."/>
            <person name="Yang T."/>
            <person name="Chen M."/>
            <person name="Li J."/>
            <person name="Chen F."/>
            <person name="Yang J."/>
            <person name="Li W."/>
            <person name="Zhang B."/>
            <person name="Zhang Z."/>
            <person name="Wu J."/>
            <person name="Zhang C."/>
            <person name="Long L."/>
            <person name="Xiao J."/>
        </authorList>
    </citation>
    <scope>NUCLEOTIDE SEQUENCE [LARGE SCALE GENOMIC DNA]</scope>
    <source>
        <strain evidence="5 6">SCSIO M10372</strain>
    </source>
</reference>
<dbReference type="Pfam" id="PF00109">
    <property type="entry name" value="ketoacyl-synt"/>
    <property type="match status" value="1"/>
</dbReference>
<dbReference type="InterPro" id="IPR014031">
    <property type="entry name" value="Ketoacyl_synth_C"/>
</dbReference>
<proteinExistence type="inferred from homology"/>
<dbReference type="PATRIC" id="fig|518642.7.peg.3972"/>
<dbReference type="OrthoDB" id="9808669at2"/>
<comment type="similarity">
    <text evidence="1 3">Belongs to the thiolase-like superfamily. Beta-ketoacyl-ACP synthases family.</text>
</comment>
<dbReference type="SMART" id="SM00825">
    <property type="entry name" value="PKS_KS"/>
    <property type="match status" value="1"/>
</dbReference>
<dbReference type="InterPro" id="IPR016039">
    <property type="entry name" value="Thiolase-like"/>
</dbReference>
<dbReference type="PROSITE" id="PS52004">
    <property type="entry name" value="KS3_2"/>
    <property type="match status" value="1"/>
</dbReference>
<dbReference type="PANTHER" id="PTHR11712:SF336">
    <property type="entry name" value="3-OXOACYL-[ACYL-CARRIER-PROTEIN] SYNTHASE, MITOCHONDRIAL"/>
    <property type="match status" value="1"/>
</dbReference>